<feature type="domain" description="C2H2-type" evidence="1">
    <location>
        <begin position="40"/>
        <end position="75"/>
    </location>
</feature>
<gene>
    <name evidence="2" type="ORF">BDV26DRAFT_275994</name>
</gene>
<sequence>MHVRPFKCDVAGCSLTTGFPYKKDLKRHQRDKHTDEGGAYYCPYSWCNYSRPQREQNGRKGMRHDNYMRHMKKVHYGFGQWPRETE</sequence>
<dbReference type="SMART" id="SM00355">
    <property type="entry name" value="ZnF_C2H2"/>
    <property type="match status" value="2"/>
</dbReference>
<evidence type="ECO:0000259" key="1">
    <source>
        <dbReference type="SMART" id="SM00355"/>
    </source>
</evidence>
<dbReference type="Gene3D" id="3.30.160.60">
    <property type="entry name" value="Classic Zinc Finger"/>
    <property type="match status" value="1"/>
</dbReference>
<proteinExistence type="predicted"/>
<dbReference type="AlphaFoldDB" id="A0A5N7ANQ0"/>
<reference evidence="2 3" key="1">
    <citation type="submission" date="2019-04" db="EMBL/GenBank/DDBJ databases">
        <title>Friends and foes A comparative genomics studyof 23 Aspergillus species from section Flavi.</title>
        <authorList>
            <consortium name="DOE Joint Genome Institute"/>
            <person name="Kjaerbolling I."/>
            <person name="Vesth T."/>
            <person name="Frisvad J.C."/>
            <person name="Nybo J.L."/>
            <person name="Theobald S."/>
            <person name="Kildgaard S."/>
            <person name="Isbrandt T."/>
            <person name="Kuo A."/>
            <person name="Sato A."/>
            <person name="Lyhne E.K."/>
            <person name="Kogle M.E."/>
            <person name="Wiebenga A."/>
            <person name="Kun R.S."/>
            <person name="Lubbers R.J."/>
            <person name="Makela M.R."/>
            <person name="Barry K."/>
            <person name="Chovatia M."/>
            <person name="Clum A."/>
            <person name="Daum C."/>
            <person name="Haridas S."/>
            <person name="He G."/>
            <person name="LaButti K."/>
            <person name="Lipzen A."/>
            <person name="Mondo S."/>
            <person name="Riley R."/>
            <person name="Salamov A."/>
            <person name="Simmons B.A."/>
            <person name="Magnuson J.K."/>
            <person name="Henrissat B."/>
            <person name="Mortensen U.H."/>
            <person name="Larsen T.O."/>
            <person name="Devries R.P."/>
            <person name="Grigoriev I.V."/>
            <person name="Machida M."/>
            <person name="Baker S.E."/>
            <person name="Andersen M.R."/>
        </authorList>
    </citation>
    <scope>NUCLEOTIDE SEQUENCE [LARGE SCALE GENOMIC DNA]</scope>
    <source>
        <strain evidence="2 3">IBT 29228</strain>
    </source>
</reference>
<accession>A0A5N7ANQ0</accession>
<evidence type="ECO:0000313" key="3">
    <source>
        <dbReference type="Proteomes" id="UP000326198"/>
    </source>
</evidence>
<keyword evidence="3" id="KW-1185">Reference proteome</keyword>
<protein>
    <recommendedName>
        <fullName evidence="1">C2H2-type domain-containing protein</fullName>
    </recommendedName>
</protein>
<feature type="domain" description="C2H2-type" evidence="1">
    <location>
        <begin position="6"/>
        <end position="33"/>
    </location>
</feature>
<evidence type="ECO:0000313" key="2">
    <source>
        <dbReference type="EMBL" id="KAE8371487.1"/>
    </source>
</evidence>
<organism evidence="2 3">
    <name type="scientific">Aspergillus bertholletiae</name>
    <dbReference type="NCBI Taxonomy" id="1226010"/>
    <lineage>
        <taxon>Eukaryota</taxon>
        <taxon>Fungi</taxon>
        <taxon>Dikarya</taxon>
        <taxon>Ascomycota</taxon>
        <taxon>Pezizomycotina</taxon>
        <taxon>Eurotiomycetes</taxon>
        <taxon>Eurotiomycetidae</taxon>
        <taxon>Eurotiales</taxon>
        <taxon>Aspergillaceae</taxon>
        <taxon>Aspergillus</taxon>
        <taxon>Aspergillus subgen. Circumdati</taxon>
    </lineage>
</organism>
<dbReference type="OrthoDB" id="4826573at2759"/>
<dbReference type="EMBL" id="ML736422">
    <property type="protein sequence ID" value="KAE8371487.1"/>
    <property type="molecule type" value="Genomic_DNA"/>
</dbReference>
<dbReference type="InterPro" id="IPR013087">
    <property type="entry name" value="Znf_C2H2_type"/>
</dbReference>
<name>A0A5N7ANQ0_9EURO</name>
<dbReference type="Proteomes" id="UP000326198">
    <property type="component" value="Unassembled WGS sequence"/>
</dbReference>